<dbReference type="GO" id="GO:0003856">
    <property type="term" value="F:3-dehydroquinate synthase activity"/>
    <property type="evidence" value="ECO:0007669"/>
    <property type="project" value="InterPro"/>
</dbReference>
<protein>
    <recommendedName>
        <fullName evidence="7">3-dehydroquinate synthase</fullName>
    </recommendedName>
</protein>
<dbReference type="GO" id="GO:0016491">
    <property type="term" value="F:oxidoreductase activity"/>
    <property type="evidence" value="ECO:0007669"/>
    <property type="project" value="InterPro"/>
</dbReference>
<sequence length="382" mass="42414">MNETRDVAANKELWFEVGPHTTTSTLDKVFNLPYDAIVVPADLLPKIESVTLPQRVQLAVVCDDVDPQAELLSRSALRQKLKYVFTRRPEHLEAWSSRLGVTVGLWSSVDDRQSLDRAADLAARGGVLVVQFADPTNIPLELVLARAEPRGTRVLKKVATAEDGEVSLLTMEKGSDGIVLRSDEIDEIVRLGGAREQAMTVQYTFEDAVVTRVQHAGMGDRVCIDTTSELFPDEGMLLGSTSSGGLMVCSETHYLPYMNLRPFRVNAGALHLYVWGPDQRAVYLSDLRAGDQVLVFDDKGRGRPVTIGRLKIERRPLLLVQATVRDTPVNVFVQDDWHVRLFGAGAEIRPSSEIRPGDRLLGYVDQPGRHVGLRIRETIKEL</sequence>
<dbReference type="InterPro" id="IPR056179">
    <property type="entry name" value="DHQS_C"/>
</dbReference>
<dbReference type="Proteomes" id="UP000238348">
    <property type="component" value="Chromosome"/>
</dbReference>
<dbReference type="PANTHER" id="PTHR33563:SF1">
    <property type="entry name" value="3-DEHYDROQUINATE SYNTHASE"/>
    <property type="match status" value="1"/>
</dbReference>
<keyword evidence="1" id="KW-0028">Amino-acid biosynthesis</keyword>
<dbReference type="AlphaFoldDB" id="A0A2L0F927"/>
<organism evidence="5 6">
    <name type="scientific">Sorangium cellulosum</name>
    <name type="common">Polyangium cellulosum</name>
    <dbReference type="NCBI Taxonomy" id="56"/>
    <lineage>
        <taxon>Bacteria</taxon>
        <taxon>Pseudomonadati</taxon>
        <taxon>Myxococcota</taxon>
        <taxon>Polyangia</taxon>
        <taxon>Polyangiales</taxon>
        <taxon>Polyangiaceae</taxon>
        <taxon>Sorangium</taxon>
    </lineage>
</organism>
<evidence type="ECO:0000313" key="5">
    <source>
        <dbReference type="EMBL" id="AUX48043.1"/>
    </source>
</evidence>
<feature type="domain" description="3-dehydroquinate synthase N-terminal" evidence="3">
    <location>
        <begin position="52"/>
        <end position="191"/>
    </location>
</feature>
<dbReference type="OrthoDB" id="2043123at2"/>
<dbReference type="GO" id="GO:0008652">
    <property type="term" value="P:amino acid biosynthetic process"/>
    <property type="evidence" value="ECO:0007669"/>
    <property type="project" value="UniProtKB-KW"/>
</dbReference>
<evidence type="ECO:0000259" key="4">
    <source>
        <dbReference type="Pfam" id="PF26558"/>
    </source>
</evidence>
<evidence type="ECO:0000259" key="3">
    <source>
        <dbReference type="Pfam" id="PF01959"/>
    </source>
</evidence>
<name>A0A2L0F927_SORCE</name>
<dbReference type="InterPro" id="IPR002812">
    <property type="entry name" value="DHQS"/>
</dbReference>
<feature type="domain" description="3-dehydroquinate synthase C-terminal" evidence="4">
    <location>
        <begin position="208"/>
        <end position="381"/>
    </location>
</feature>
<dbReference type="InterPro" id="IPR030960">
    <property type="entry name" value="DHQS/DOIS_N"/>
</dbReference>
<dbReference type="PANTHER" id="PTHR33563">
    <property type="match status" value="1"/>
</dbReference>
<dbReference type="GO" id="GO:0009073">
    <property type="term" value="P:aromatic amino acid family biosynthetic process"/>
    <property type="evidence" value="ECO:0007669"/>
    <property type="project" value="UniProtKB-KW"/>
</dbReference>
<keyword evidence="2" id="KW-0057">Aromatic amino acid biosynthesis</keyword>
<accession>A0A2L0F927</accession>
<dbReference type="EMBL" id="CP012673">
    <property type="protein sequence ID" value="AUX48043.1"/>
    <property type="molecule type" value="Genomic_DNA"/>
</dbReference>
<dbReference type="Pfam" id="PF01959">
    <property type="entry name" value="DHQS"/>
    <property type="match status" value="1"/>
</dbReference>
<gene>
    <name evidence="5" type="ORF">SOCE26_095690</name>
</gene>
<evidence type="ECO:0000256" key="2">
    <source>
        <dbReference type="ARBA" id="ARBA00023141"/>
    </source>
</evidence>
<evidence type="ECO:0000256" key="1">
    <source>
        <dbReference type="ARBA" id="ARBA00022605"/>
    </source>
</evidence>
<evidence type="ECO:0000313" key="6">
    <source>
        <dbReference type="Proteomes" id="UP000238348"/>
    </source>
</evidence>
<evidence type="ECO:0008006" key="7">
    <source>
        <dbReference type="Google" id="ProtNLM"/>
    </source>
</evidence>
<dbReference type="RefSeq" id="WP_104985958.1">
    <property type="nucleotide sequence ID" value="NZ_CP012673.1"/>
</dbReference>
<reference evidence="5 6" key="1">
    <citation type="submission" date="2015-09" db="EMBL/GenBank/DDBJ databases">
        <title>Sorangium comparison.</title>
        <authorList>
            <person name="Zaburannyi N."/>
            <person name="Bunk B."/>
            <person name="Overmann J."/>
            <person name="Mueller R."/>
        </authorList>
    </citation>
    <scope>NUCLEOTIDE SEQUENCE [LARGE SCALE GENOMIC DNA]</scope>
    <source>
        <strain evidence="5 6">So ce26</strain>
    </source>
</reference>
<proteinExistence type="predicted"/>
<dbReference type="Pfam" id="PF26558">
    <property type="entry name" value="DHQS_2nd"/>
    <property type="match status" value="1"/>
</dbReference>